<name>A0A388JSX7_CHABU</name>
<accession>A0A388JSX7</accession>
<proteinExistence type="predicted"/>
<feature type="transmembrane region" description="Helical" evidence="1">
    <location>
        <begin position="17"/>
        <end position="37"/>
    </location>
</feature>
<dbReference type="Gramene" id="GBG60908">
    <property type="protein sequence ID" value="GBG60908"/>
    <property type="gene ID" value="CBR_g16028"/>
</dbReference>
<sequence length="81" mass="8640">MGGSSEVGGSQKAGTGLMVWASTMTAVVVTATLVRLVHVVRGFITSRDAVYDPPQAILVLDTKLQRCPSGHPLKLEQYRAD</sequence>
<evidence type="ECO:0000313" key="3">
    <source>
        <dbReference type="Proteomes" id="UP000265515"/>
    </source>
</evidence>
<organism evidence="2 3">
    <name type="scientific">Chara braunii</name>
    <name type="common">Braun's stonewort</name>
    <dbReference type="NCBI Taxonomy" id="69332"/>
    <lineage>
        <taxon>Eukaryota</taxon>
        <taxon>Viridiplantae</taxon>
        <taxon>Streptophyta</taxon>
        <taxon>Charophyceae</taxon>
        <taxon>Charales</taxon>
        <taxon>Characeae</taxon>
        <taxon>Chara</taxon>
    </lineage>
</organism>
<reference evidence="2 3" key="1">
    <citation type="journal article" date="2018" name="Cell">
        <title>The Chara Genome: Secondary Complexity and Implications for Plant Terrestrialization.</title>
        <authorList>
            <person name="Nishiyama T."/>
            <person name="Sakayama H."/>
            <person name="Vries J.D."/>
            <person name="Buschmann H."/>
            <person name="Saint-Marcoux D."/>
            <person name="Ullrich K.K."/>
            <person name="Haas F.B."/>
            <person name="Vanderstraeten L."/>
            <person name="Becker D."/>
            <person name="Lang D."/>
            <person name="Vosolsobe S."/>
            <person name="Rombauts S."/>
            <person name="Wilhelmsson P.K.I."/>
            <person name="Janitza P."/>
            <person name="Kern R."/>
            <person name="Heyl A."/>
            <person name="Rumpler F."/>
            <person name="Villalobos L.I.A.C."/>
            <person name="Clay J.M."/>
            <person name="Skokan R."/>
            <person name="Toyoda A."/>
            <person name="Suzuki Y."/>
            <person name="Kagoshima H."/>
            <person name="Schijlen E."/>
            <person name="Tajeshwar N."/>
            <person name="Catarino B."/>
            <person name="Hetherington A.J."/>
            <person name="Saltykova A."/>
            <person name="Bonnot C."/>
            <person name="Breuninger H."/>
            <person name="Symeonidi A."/>
            <person name="Radhakrishnan G.V."/>
            <person name="Van Nieuwerburgh F."/>
            <person name="Deforce D."/>
            <person name="Chang C."/>
            <person name="Karol K.G."/>
            <person name="Hedrich R."/>
            <person name="Ulvskov P."/>
            <person name="Glockner G."/>
            <person name="Delwiche C.F."/>
            <person name="Petrasek J."/>
            <person name="Van de Peer Y."/>
            <person name="Friml J."/>
            <person name="Beilby M."/>
            <person name="Dolan L."/>
            <person name="Kohara Y."/>
            <person name="Sugano S."/>
            <person name="Fujiyama A."/>
            <person name="Delaux P.-M."/>
            <person name="Quint M."/>
            <person name="TheiBen G."/>
            <person name="Hagemann M."/>
            <person name="Harholt J."/>
            <person name="Dunand C."/>
            <person name="Zachgo S."/>
            <person name="Langdale J."/>
            <person name="Maumus F."/>
            <person name="Straeten D.V.D."/>
            <person name="Gould S.B."/>
            <person name="Rensing S.A."/>
        </authorList>
    </citation>
    <scope>NUCLEOTIDE SEQUENCE [LARGE SCALE GENOMIC DNA]</scope>
    <source>
        <strain evidence="2 3">S276</strain>
    </source>
</reference>
<evidence type="ECO:0000256" key="1">
    <source>
        <dbReference type="SAM" id="Phobius"/>
    </source>
</evidence>
<evidence type="ECO:0000313" key="2">
    <source>
        <dbReference type="EMBL" id="GBG60908.1"/>
    </source>
</evidence>
<gene>
    <name evidence="2" type="ORF">CBR_g16028</name>
</gene>
<keyword evidence="1" id="KW-1133">Transmembrane helix</keyword>
<protein>
    <submittedName>
        <fullName evidence="2">Uncharacterized protein</fullName>
    </submittedName>
</protein>
<keyword evidence="3" id="KW-1185">Reference proteome</keyword>
<dbReference type="EMBL" id="BFEA01000015">
    <property type="protein sequence ID" value="GBG60908.1"/>
    <property type="molecule type" value="Genomic_DNA"/>
</dbReference>
<comment type="caution">
    <text evidence="2">The sequence shown here is derived from an EMBL/GenBank/DDBJ whole genome shotgun (WGS) entry which is preliminary data.</text>
</comment>
<keyword evidence="1" id="KW-0472">Membrane</keyword>
<dbReference type="Proteomes" id="UP000265515">
    <property type="component" value="Unassembled WGS sequence"/>
</dbReference>
<dbReference type="AlphaFoldDB" id="A0A388JSX7"/>
<keyword evidence="1" id="KW-0812">Transmembrane</keyword>